<evidence type="ECO:0000313" key="3">
    <source>
        <dbReference type="Proteomes" id="UP000249061"/>
    </source>
</evidence>
<feature type="domain" description="LTD" evidence="1">
    <location>
        <begin position="1"/>
        <end position="118"/>
    </location>
</feature>
<reference evidence="2 3" key="1">
    <citation type="submission" date="2017-08" db="EMBL/GenBank/DDBJ databases">
        <title>Infants hospitalized years apart are colonized by the same room-sourced microbial strains.</title>
        <authorList>
            <person name="Brooks B."/>
            <person name="Olm M.R."/>
            <person name="Firek B.A."/>
            <person name="Baker R."/>
            <person name="Thomas B.C."/>
            <person name="Morowitz M.J."/>
            <person name="Banfield J.F."/>
        </authorList>
    </citation>
    <scope>NUCLEOTIDE SEQUENCE [LARGE SCALE GENOMIC DNA]</scope>
    <source>
        <strain evidence="2">S2_003_000_R2_14</strain>
    </source>
</reference>
<sequence>MLISEVQTRGSAGGNDEFIELFNPGPATVVFDSRWKLSYRSATSGTCGTNTDTDRYVGAGQIIPPNARLLITNVNTMGPFDGNRIPDGTYTLGVTDSGWLALKKEGTAVDVLCFAFDSVTLSNVSTCPCEGTPATNPHDNSTATNMDTSLTRNGAMDTQNNVADFTAAASTPQGLTP</sequence>
<dbReference type="PROSITE" id="PS51841">
    <property type="entry name" value="LTD"/>
    <property type="match status" value="1"/>
</dbReference>
<dbReference type="EMBL" id="QFQP01000031">
    <property type="protein sequence ID" value="PZR07427.1"/>
    <property type="molecule type" value="Genomic_DNA"/>
</dbReference>
<accession>A0A2W5T078</accession>
<evidence type="ECO:0000313" key="2">
    <source>
        <dbReference type="EMBL" id="PZR07427.1"/>
    </source>
</evidence>
<protein>
    <recommendedName>
        <fullName evidence="1">LTD domain-containing protein</fullName>
    </recommendedName>
</protein>
<dbReference type="InterPro" id="IPR001322">
    <property type="entry name" value="Lamin_tail_dom"/>
</dbReference>
<name>A0A2W5T078_9BACT</name>
<comment type="caution">
    <text evidence="2">The sequence shown here is derived from an EMBL/GenBank/DDBJ whole genome shotgun (WGS) entry which is preliminary data.</text>
</comment>
<gene>
    <name evidence="2" type="ORF">DI536_27635</name>
</gene>
<proteinExistence type="predicted"/>
<evidence type="ECO:0000259" key="1">
    <source>
        <dbReference type="PROSITE" id="PS51841"/>
    </source>
</evidence>
<dbReference type="AlphaFoldDB" id="A0A2W5T078"/>
<dbReference type="Proteomes" id="UP000249061">
    <property type="component" value="Unassembled WGS sequence"/>
</dbReference>
<organism evidence="2 3">
    <name type="scientific">Archangium gephyra</name>
    <dbReference type="NCBI Taxonomy" id="48"/>
    <lineage>
        <taxon>Bacteria</taxon>
        <taxon>Pseudomonadati</taxon>
        <taxon>Myxococcota</taxon>
        <taxon>Myxococcia</taxon>
        <taxon>Myxococcales</taxon>
        <taxon>Cystobacterineae</taxon>
        <taxon>Archangiaceae</taxon>
        <taxon>Archangium</taxon>
    </lineage>
</organism>